<accession>A0ABT2UCL0</accession>
<dbReference type="PANTHER" id="PTHR33886">
    <property type="entry name" value="UNSATURATED RHAMNOGALACTURONAN HYDROLASE (EUROFUNG)"/>
    <property type="match status" value="1"/>
</dbReference>
<dbReference type="InterPro" id="IPR012341">
    <property type="entry name" value="6hp_glycosidase-like_sf"/>
</dbReference>
<comment type="caution">
    <text evidence="2">The sequence shown here is derived from an EMBL/GenBank/DDBJ whole genome shotgun (WGS) entry which is preliminary data.</text>
</comment>
<evidence type="ECO:0000313" key="2">
    <source>
        <dbReference type="EMBL" id="MCU6792322.1"/>
    </source>
</evidence>
<protein>
    <submittedName>
        <fullName evidence="2">Glycoside hydrolase family 88 protein</fullName>
    </submittedName>
</protein>
<dbReference type="InterPro" id="IPR010905">
    <property type="entry name" value="Glyco_hydro_88"/>
</dbReference>
<dbReference type="EMBL" id="JAOQIO010000022">
    <property type="protein sequence ID" value="MCU6792322.1"/>
    <property type="molecule type" value="Genomic_DNA"/>
</dbReference>
<dbReference type="InterPro" id="IPR052043">
    <property type="entry name" value="PolySaccharide_Degr_Enz"/>
</dbReference>
<dbReference type="InterPro" id="IPR008928">
    <property type="entry name" value="6-hairpin_glycosidase_sf"/>
</dbReference>
<dbReference type="Gene3D" id="1.50.10.10">
    <property type="match status" value="1"/>
</dbReference>
<sequence>MTYAQIDLLKEQYRTEEKWYSLRWHYIESCILKAYQDSYEQTGDQSEYNFAKSFIDRQFNEAGIIEFIDVNYYSIDQIRMASNLFALYKQEKDKRYKGVLDLIYRQLDSYPRTKSGSFWHKENYPNQVWLDGLFMGQPFYVQYVKEFGETKDYSDTLRQFANARQFIYDDSKKLYAHAYDESREIFWCDPVTGHSPHVWGRAVGWLVMALVDVLELLENEPADTEPLKAMLLETINDMLPHQHEGGMWFQVVDHEDSAGNYLESSGTLMLAYAILKGVRLGYLPKEYAVHGKKAFDGTVKEYVHEVDGEIRLGGICKSAGLGRNPDTGIVRDGSYTYYITGEQVVENNGHGVAPLLLAYNEINLLK</sequence>
<dbReference type="SUPFAM" id="SSF48208">
    <property type="entry name" value="Six-hairpin glycosidases"/>
    <property type="match status" value="1"/>
</dbReference>
<dbReference type="Pfam" id="PF07470">
    <property type="entry name" value="Glyco_hydro_88"/>
    <property type="match status" value="1"/>
</dbReference>
<dbReference type="RefSeq" id="WP_262683709.1">
    <property type="nucleotide sequence ID" value="NZ_JAOQIO010000022.1"/>
</dbReference>
<proteinExistence type="predicted"/>
<organism evidence="2 3">
    <name type="scientific">Paenibacillus baimaensis</name>
    <dbReference type="NCBI Taxonomy" id="2982185"/>
    <lineage>
        <taxon>Bacteria</taxon>
        <taxon>Bacillati</taxon>
        <taxon>Bacillota</taxon>
        <taxon>Bacilli</taxon>
        <taxon>Bacillales</taxon>
        <taxon>Paenibacillaceae</taxon>
        <taxon>Paenibacillus</taxon>
    </lineage>
</organism>
<reference evidence="2 3" key="1">
    <citation type="submission" date="2022-09" db="EMBL/GenBank/DDBJ databases">
        <authorList>
            <person name="Han X.L."/>
            <person name="Wang Q."/>
            <person name="Lu T."/>
        </authorList>
    </citation>
    <scope>NUCLEOTIDE SEQUENCE [LARGE SCALE GENOMIC DNA]</scope>
    <source>
        <strain evidence="2 3">WQ 127069</strain>
    </source>
</reference>
<dbReference type="GO" id="GO:0016787">
    <property type="term" value="F:hydrolase activity"/>
    <property type="evidence" value="ECO:0007669"/>
    <property type="project" value="UniProtKB-KW"/>
</dbReference>
<evidence type="ECO:0000313" key="3">
    <source>
        <dbReference type="Proteomes" id="UP001652445"/>
    </source>
</evidence>
<keyword evidence="3" id="KW-1185">Reference proteome</keyword>
<dbReference type="PANTHER" id="PTHR33886:SF8">
    <property type="entry name" value="UNSATURATED RHAMNOGALACTURONAN HYDROLASE (EUROFUNG)"/>
    <property type="match status" value="1"/>
</dbReference>
<name>A0ABT2UCL0_9BACL</name>
<keyword evidence="1 2" id="KW-0378">Hydrolase</keyword>
<dbReference type="Proteomes" id="UP001652445">
    <property type="component" value="Unassembled WGS sequence"/>
</dbReference>
<evidence type="ECO:0000256" key="1">
    <source>
        <dbReference type="ARBA" id="ARBA00022801"/>
    </source>
</evidence>
<gene>
    <name evidence="2" type="ORF">OB236_09300</name>
</gene>